<keyword evidence="6" id="KW-1185">Reference proteome</keyword>
<keyword evidence="2" id="KW-0677">Repeat</keyword>
<dbReference type="EMBL" id="JARKNE010000006">
    <property type="protein sequence ID" value="KAK5826973.1"/>
    <property type="molecule type" value="Genomic_DNA"/>
</dbReference>
<evidence type="ECO:0000256" key="3">
    <source>
        <dbReference type="PROSITE-ProRule" id="PRU00221"/>
    </source>
</evidence>
<dbReference type="SUPFAM" id="SSF50978">
    <property type="entry name" value="WD40 repeat-like"/>
    <property type="match status" value="1"/>
</dbReference>
<feature type="repeat" description="WD" evidence="3">
    <location>
        <begin position="383"/>
        <end position="425"/>
    </location>
</feature>
<dbReference type="SMART" id="SM00320">
    <property type="entry name" value="WD40"/>
    <property type="match status" value="7"/>
</dbReference>
<accession>A0ABR0PR98</accession>
<dbReference type="InterPro" id="IPR019775">
    <property type="entry name" value="WD40_repeat_CS"/>
</dbReference>
<protein>
    <submittedName>
        <fullName evidence="5">Uncharacterized protein</fullName>
    </submittedName>
</protein>
<dbReference type="PROSITE" id="PS50082">
    <property type="entry name" value="WD_REPEATS_2"/>
    <property type="match status" value="2"/>
</dbReference>
<keyword evidence="1 3" id="KW-0853">WD repeat</keyword>
<evidence type="ECO:0000313" key="5">
    <source>
        <dbReference type="EMBL" id="KAK5826973.1"/>
    </source>
</evidence>
<proteinExistence type="predicted"/>
<dbReference type="PROSITE" id="PS50896">
    <property type="entry name" value="LISH"/>
    <property type="match status" value="1"/>
</dbReference>
<name>A0ABR0PR98_GOSAR</name>
<feature type="region of interest" description="Disordered" evidence="4">
    <location>
        <begin position="227"/>
        <end position="259"/>
    </location>
</feature>
<dbReference type="SMART" id="SM00667">
    <property type="entry name" value="LisH"/>
    <property type="match status" value="1"/>
</dbReference>
<evidence type="ECO:0000256" key="1">
    <source>
        <dbReference type="ARBA" id="ARBA00022574"/>
    </source>
</evidence>
<dbReference type="PANTHER" id="PTHR44376">
    <property type="entry name" value="TRANSCRIPTIONAL REGULATOR OF FILAMENTOUS GROWTH FLO8"/>
    <property type="match status" value="1"/>
</dbReference>
<dbReference type="InterPro" id="IPR015943">
    <property type="entry name" value="WD40/YVTN_repeat-like_dom_sf"/>
</dbReference>
<dbReference type="InterPro" id="IPR006594">
    <property type="entry name" value="LisH"/>
</dbReference>
<organism evidence="5 6">
    <name type="scientific">Gossypium arboreum</name>
    <name type="common">Tree cotton</name>
    <name type="synonym">Gossypium nanking</name>
    <dbReference type="NCBI Taxonomy" id="29729"/>
    <lineage>
        <taxon>Eukaryota</taxon>
        <taxon>Viridiplantae</taxon>
        <taxon>Streptophyta</taxon>
        <taxon>Embryophyta</taxon>
        <taxon>Tracheophyta</taxon>
        <taxon>Spermatophyta</taxon>
        <taxon>Magnoliopsida</taxon>
        <taxon>eudicotyledons</taxon>
        <taxon>Gunneridae</taxon>
        <taxon>Pentapetalae</taxon>
        <taxon>rosids</taxon>
        <taxon>malvids</taxon>
        <taxon>Malvales</taxon>
        <taxon>Malvaceae</taxon>
        <taxon>Malvoideae</taxon>
        <taxon>Gossypium</taxon>
    </lineage>
</organism>
<dbReference type="PROSITE" id="PS50294">
    <property type="entry name" value="WD_REPEATS_REGION"/>
    <property type="match status" value="2"/>
</dbReference>
<feature type="repeat" description="WD" evidence="3">
    <location>
        <begin position="340"/>
        <end position="372"/>
    </location>
</feature>
<reference evidence="5 6" key="1">
    <citation type="submission" date="2023-03" db="EMBL/GenBank/DDBJ databases">
        <title>WGS of Gossypium arboreum.</title>
        <authorList>
            <person name="Yu D."/>
        </authorList>
    </citation>
    <scope>NUCLEOTIDE SEQUENCE [LARGE SCALE GENOMIC DNA]</scope>
    <source>
        <tissue evidence="5">Leaf</tissue>
    </source>
</reference>
<dbReference type="InterPro" id="IPR036322">
    <property type="entry name" value="WD40_repeat_dom_sf"/>
</dbReference>
<dbReference type="InterPro" id="IPR044716">
    <property type="entry name" value="LEUNIG-like"/>
</dbReference>
<evidence type="ECO:0000313" key="6">
    <source>
        <dbReference type="Proteomes" id="UP001358586"/>
    </source>
</evidence>
<evidence type="ECO:0000256" key="2">
    <source>
        <dbReference type="ARBA" id="ARBA00022737"/>
    </source>
</evidence>
<dbReference type="Gene3D" id="2.130.10.10">
    <property type="entry name" value="YVTN repeat-like/Quinoprotein amine dehydrogenase"/>
    <property type="match status" value="2"/>
</dbReference>
<sequence>MKNNMDETTFNRQQFPVLYSPSRVLAILVHWWLPEENEGNAGVASMIVISTALPWEPFVLELPLETASFSAKLLLWHCWHFRNAVSTPIIIAELLLQSLQYQLSRPNFPFSLFFRFDSTAPLGLICIVSEIFCSLLFYKVIMASEDGQDNDEILLHLYMHDYFIKNNMHETAASLRREASVPDNSVQIDHPQGILKEWWSTCSDIILKEYSEGETYAQMSDHMMQTEENQNTDDMLQQQQDSVGNTSTPVRNSSPGLSGESENKAFFFGEGRSLNCSTEEVLCCDFSSDGKLLAIAGREEKVVFFSSQDFKYFTSLKLISVFFLQVLFWNTEDHNKFVTGESHSLPISDVRFKPNSTMVATSSYDKTVQIWDSAEAGKSPLKLQGHGDHVLSLDFHPRRMNLLCSSDRNNEIRFWDINQGSWTHIFKGATKQVRFEPRNGKLLATSSGNVVNVFDVQTYKLYAVFKEHDKEVQSICWDPDGKHIISISEDSARLWSVSERKSLHELSSTGNIFQCCTFHPWNWKFWIIGGYRSFELWNPFESNKTLTIDAHKELVSSLATSIEPEMVASTSYDKYIGEENEGNGDVASMNITFTALPGDQGNPSFLSNLSKLLHFLHNNCSSGVVGSFT</sequence>
<dbReference type="Proteomes" id="UP001358586">
    <property type="component" value="Chromosome 6"/>
</dbReference>
<dbReference type="CDD" id="cd00200">
    <property type="entry name" value="WD40"/>
    <property type="match status" value="1"/>
</dbReference>
<dbReference type="PROSITE" id="PS00678">
    <property type="entry name" value="WD_REPEATS_1"/>
    <property type="match status" value="1"/>
</dbReference>
<comment type="caution">
    <text evidence="5">The sequence shown here is derived from an EMBL/GenBank/DDBJ whole genome shotgun (WGS) entry which is preliminary data.</text>
</comment>
<gene>
    <name evidence="5" type="ORF">PVK06_021906</name>
</gene>
<dbReference type="PANTHER" id="PTHR44376:SF8">
    <property type="entry name" value="TRANSCRIPTIONAL COREPRESSOR LEUNIG-LIKE"/>
    <property type="match status" value="1"/>
</dbReference>
<dbReference type="InterPro" id="IPR001680">
    <property type="entry name" value="WD40_rpt"/>
</dbReference>
<dbReference type="Pfam" id="PF08513">
    <property type="entry name" value="LisH"/>
    <property type="match status" value="1"/>
</dbReference>
<feature type="compositionally biased region" description="Polar residues" evidence="4">
    <location>
        <begin position="227"/>
        <end position="256"/>
    </location>
</feature>
<evidence type="ECO:0000256" key="4">
    <source>
        <dbReference type="SAM" id="MobiDB-lite"/>
    </source>
</evidence>
<dbReference type="Pfam" id="PF00400">
    <property type="entry name" value="WD40"/>
    <property type="match status" value="4"/>
</dbReference>